<reference evidence="2" key="1">
    <citation type="journal article" date="2023" name="DNA Res.">
        <title>Chromosome-level genome assembly of Phrynocephalus forsythii using third-generation DNA sequencing and Hi-C analysis.</title>
        <authorList>
            <person name="Qi Y."/>
            <person name="Zhao W."/>
            <person name="Zhao Y."/>
            <person name="Niu C."/>
            <person name="Cao S."/>
            <person name="Zhang Y."/>
        </authorList>
    </citation>
    <scope>NUCLEOTIDE SEQUENCE</scope>
    <source>
        <tissue evidence="2">Muscle</tissue>
    </source>
</reference>
<accession>A0A9Q0XUW1</accession>
<evidence type="ECO:0000313" key="3">
    <source>
        <dbReference type="Proteomes" id="UP001142489"/>
    </source>
</evidence>
<keyword evidence="1" id="KW-0472">Membrane</keyword>
<proteinExistence type="predicted"/>
<gene>
    <name evidence="2" type="ORF">JRQ81_016504</name>
</gene>
<name>A0A9Q0XUW1_9SAUR</name>
<keyword evidence="1" id="KW-1133">Transmembrane helix</keyword>
<evidence type="ECO:0000256" key="1">
    <source>
        <dbReference type="SAM" id="Phobius"/>
    </source>
</evidence>
<feature type="transmembrane region" description="Helical" evidence="1">
    <location>
        <begin position="17"/>
        <end position="39"/>
    </location>
</feature>
<comment type="caution">
    <text evidence="2">The sequence shown here is derived from an EMBL/GenBank/DDBJ whole genome shotgun (WGS) entry which is preliminary data.</text>
</comment>
<dbReference type="AlphaFoldDB" id="A0A9Q0XUW1"/>
<dbReference type="OrthoDB" id="8898144at2759"/>
<organism evidence="2 3">
    <name type="scientific">Phrynocephalus forsythii</name>
    <dbReference type="NCBI Taxonomy" id="171643"/>
    <lineage>
        <taxon>Eukaryota</taxon>
        <taxon>Metazoa</taxon>
        <taxon>Chordata</taxon>
        <taxon>Craniata</taxon>
        <taxon>Vertebrata</taxon>
        <taxon>Euteleostomi</taxon>
        <taxon>Lepidosauria</taxon>
        <taxon>Squamata</taxon>
        <taxon>Bifurcata</taxon>
        <taxon>Unidentata</taxon>
        <taxon>Episquamata</taxon>
        <taxon>Toxicofera</taxon>
        <taxon>Iguania</taxon>
        <taxon>Acrodonta</taxon>
        <taxon>Agamidae</taxon>
        <taxon>Agaminae</taxon>
        <taxon>Phrynocephalus</taxon>
    </lineage>
</organism>
<keyword evidence="3" id="KW-1185">Reference proteome</keyword>
<sequence length="159" mass="17672">MSPQRAMCRLLQVHQNIFVITVGFPQASALYLLLFILIINTVAGDLHNDVMIASESKADLECQAQAWSDCLARFGLRLNVRKTEYLTTDPNECGTIKIDGIDLPITEEFKYFSAQITADGSLYCKVTSRINSAWCTASAVMCDKKISDCLKSKSYCTIV</sequence>
<evidence type="ECO:0000313" key="2">
    <source>
        <dbReference type="EMBL" id="KAJ7326745.1"/>
    </source>
</evidence>
<protein>
    <submittedName>
        <fullName evidence="2">Uncharacterized protein</fullName>
    </submittedName>
</protein>
<keyword evidence="1" id="KW-0812">Transmembrane</keyword>
<dbReference type="Proteomes" id="UP001142489">
    <property type="component" value="Unassembled WGS sequence"/>
</dbReference>
<dbReference type="EMBL" id="JAPFRF010000007">
    <property type="protein sequence ID" value="KAJ7326745.1"/>
    <property type="molecule type" value="Genomic_DNA"/>
</dbReference>